<feature type="compositionally biased region" description="Pro residues" evidence="1">
    <location>
        <begin position="1083"/>
        <end position="1093"/>
    </location>
</feature>
<dbReference type="GeneID" id="87805617"/>
<feature type="region of interest" description="Disordered" evidence="1">
    <location>
        <begin position="1"/>
        <end position="757"/>
    </location>
</feature>
<feature type="compositionally biased region" description="Basic and acidic residues" evidence="1">
    <location>
        <begin position="858"/>
        <end position="979"/>
    </location>
</feature>
<feature type="compositionally biased region" description="Low complexity" evidence="1">
    <location>
        <begin position="287"/>
        <end position="305"/>
    </location>
</feature>
<gene>
    <name evidence="2" type="ORF">LOC62_02G002369</name>
</gene>
<dbReference type="Proteomes" id="UP000827549">
    <property type="component" value="Chromosome 2"/>
</dbReference>
<feature type="compositionally biased region" description="Low complexity" evidence="1">
    <location>
        <begin position="675"/>
        <end position="692"/>
    </location>
</feature>
<evidence type="ECO:0000256" key="1">
    <source>
        <dbReference type="SAM" id="MobiDB-lite"/>
    </source>
</evidence>
<keyword evidence="3" id="KW-1185">Reference proteome</keyword>
<feature type="compositionally biased region" description="Low complexity" evidence="1">
    <location>
        <begin position="1118"/>
        <end position="1130"/>
    </location>
</feature>
<feature type="compositionally biased region" description="Pro residues" evidence="1">
    <location>
        <begin position="368"/>
        <end position="382"/>
    </location>
</feature>
<feature type="compositionally biased region" description="Basic and acidic residues" evidence="1">
    <location>
        <begin position="696"/>
        <end position="706"/>
    </location>
</feature>
<dbReference type="AlphaFoldDB" id="A0AAF0Y5W2"/>
<feature type="compositionally biased region" description="Low complexity" evidence="1">
    <location>
        <begin position="137"/>
        <end position="172"/>
    </location>
</feature>
<feature type="compositionally biased region" description="Basic and acidic residues" evidence="1">
    <location>
        <begin position="223"/>
        <end position="276"/>
    </location>
</feature>
<feature type="compositionally biased region" description="Basic and acidic residues" evidence="1">
    <location>
        <begin position="491"/>
        <end position="503"/>
    </location>
</feature>
<reference evidence="2" key="1">
    <citation type="submission" date="2023-10" db="EMBL/GenBank/DDBJ databases">
        <authorList>
            <person name="Noh H."/>
        </authorList>
    </citation>
    <scope>NUCLEOTIDE SEQUENCE</scope>
    <source>
        <strain evidence="2">DUCC4014</strain>
    </source>
</reference>
<feature type="compositionally biased region" description="Low complexity" evidence="1">
    <location>
        <begin position="632"/>
        <end position="646"/>
    </location>
</feature>
<protein>
    <submittedName>
        <fullName evidence="2">Uncharacterized protein</fullName>
    </submittedName>
</protein>
<feature type="compositionally biased region" description="Basic and acidic residues" evidence="1">
    <location>
        <begin position="738"/>
        <end position="749"/>
    </location>
</feature>
<feature type="compositionally biased region" description="Low complexity" evidence="1">
    <location>
        <begin position="72"/>
        <end position="128"/>
    </location>
</feature>
<feature type="compositionally biased region" description="Basic and acidic residues" evidence="1">
    <location>
        <begin position="779"/>
        <end position="841"/>
    </location>
</feature>
<name>A0AAF0Y5W2_9TREE</name>
<feature type="compositionally biased region" description="Low complexity" evidence="1">
    <location>
        <begin position="391"/>
        <end position="413"/>
    </location>
</feature>
<evidence type="ECO:0000313" key="3">
    <source>
        <dbReference type="Proteomes" id="UP000827549"/>
    </source>
</evidence>
<feature type="compositionally biased region" description="Low complexity" evidence="1">
    <location>
        <begin position="8"/>
        <end position="20"/>
    </location>
</feature>
<dbReference type="EMBL" id="CP086715">
    <property type="protein sequence ID" value="WOO78829.1"/>
    <property type="molecule type" value="Genomic_DNA"/>
</dbReference>
<organism evidence="2 3">
    <name type="scientific">Vanrija pseudolonga</name>
    <dbReference type="NCBI Taxonomy" id="143232"/>
    <lineage>
        <taxon>Eukaryota</taxon>
        <taxon>Fungi</taxon>
        <taxon>Dikarya</taxon>
        <taxon>Basidiomycota</taxon>
        <taxon>Agaricomycotina</taxon>
        <taxon>Tremellomycetes</taxon>
        <taxon>Trichosporonales</taxon>
        <taxon>Trichosporonaceae</taxon>
        <taxon>Vanrija</taxon>
    </lineage>
</organism>
<evidence type="ECO:0000313" key="2">
    <source>
        <dbReference type="EMBL" id="WOO78829.1"/>
    </source>
</evidence>
<feature type="compositionally biased region" description="Pro residues" evidence="1">
    <location>
        <begin position="1106"/>
        <end position="1117"/>
    </location>
</feature>
<dbReference type="RefSeq" id="XP_062624861.1">
    <property type="nucleotide sequence ID" value="XM_062768878.1"/>
</dbReference>
<feature type="compositionally biased region" description="Basic and acidic residues" evidence="1">
    <location>
        <begin position="548"/>
        <end position="559"/>
    </location>
</feature>
<sequence>MSGTPNGAASQSSRAASGAAPRWTTAAMVAARATAAPSPTSSASSPSSSSTPRARPPQQSLPLAPPPPPQPSLSSSSSSHAPPSLPATSSASASTSTSRIAPPANGRASPSIASAASSNGNGSNPSRSKAPPPPPLHVTAAAVAAAAPSPSASPTLPHKAPSSTPSVSTPTSRNPAAPTRPRHSAGSSSSLTATAAGGTTTPSSSAAPSVARRDLQSTAADDTPIRDAPRRDTAKRDTPKVDAPRRDTPRRDTPKRDTPRRETPRRDTPKRGETPKSDPVPPTADRSSSVGAAPSVASSSTAGPSNAPNGVAAEDDQQPKKKQKRRGWKGWAVEIIDEYGNKIVRSPSPEPERLPGAPPRPRGRPRTRPQPQPEPQSDPAPPDQEDATQPAGVAGDLAAPDDAAAVENAIAVSSPPPPSPGVEAADVDLPLADEPPHDAAESVGLRRLSAAAKPARDTTGVPERESSSPAAVQDPAPAKPASEARSTSSKEGVKRGRPRESLLSKRRLNTSASPPPSGKRAKPAVASRDSSRAPALSTPDEPTPPPPHRAEARGPRRSDPGPAVVTSDPSSTATSKAFETPASVPIQRVRDIAPGQPSTPTPAAAGARAKLPKIAPAPLRQLGNGTKSNGRASPAAIAPAPNPSSARGKQSLSRDDSPRASPSSLPGTTTPRMGASEASRASSSKPRSAAPSNQRTLDEFTVEKPKAARGLAGPVYPSPPESDGRDVQMEVDEAPLPPRKEAVPRREKGSVTPRESVTAVQTIARVLPAVSDEARFIIEANEKRRELEKREVQKAAKRNDDPKVNRPRSSEDGREARRIWEGRRPGPQDDTRERGREEPPAHQRKQQRRPMDDDVVFIEERGQFWNGKDTRQEREREDRTHHSNGRDFSKDRSHHHEGYDHLERHSGIRNPREFEDRTRRHAEQWDRGVETPERRDLRDYREHPDPRFVRDREVLDPRGHPESYRSDSRNAREERDQDPRVPNGRHRNYAPPPQNGPYTQPYHPPPTAYPAGYPQQYVYHPSHPAQFTPPLSADPIHRPRQAPYPPDAPPLQFSPRPRSEGSEWPFPATRTSPYGPAVHGAPVPHPRAQPSPAAPAAAGPSRRDAAPPPVTAAPPPHHVAGSSASGAPPAGYRPVSAPSLSYVDVVPVPFPTGPPYVAPEPRAPSRLSDSAPQVILAPRGNEPPMPTSRADIPWARLHANGFEGLDPSLDENARGFVENVKNNLRTLVSTYFVEPSNMRDAFLESIGRDLVDLGWQLTDGSDGALYSRGAPKP</sequence>
<feature type="compositionally biased region" description="Polar residues" evidence="1">
    <location>
        <begin position="567"/>
        <end position="577"/>
    </location>
</feature>
<feature type="region of interest" description="Disordered" evidence="1">
    <location>
        <begin position="779"/>
        <end position="1136"/>
    </location>
</feature>
<proteinExistence type="predicted"/>
<feature type="compositionally biased region" description="Low complexity" evidence="1">
    <location>
        <begin position="30"/>
        <end position="62"/>
    </location>
</feature>
<feature type="compositionally biased region" description="Low complexity" evidence="1">
    <location>
        <begin position="184"/>
        <end position="209"/>
    </location>
</feature>
<accession>A0AAF0Y5W2</accession>